<organism evidence="1">
    <name type="scientific">Streptomyces sp. FR1</name>
    <dbReference type="NCBI Taxonomy" id="349971"/>
    <lineage>
        <taxon>Bacteria</taxon>
        <taxon>Bacillati</taxon>
        <taxon>Actinomycetota</taxon>
        <taxon>Actinomycetes</taxon>
        <taxon>Kitasatosporales</taxon>
        <taxon>Streptomycetaceae</taxon>
        <taxon>Streptomyces</taxon>
    </lineage>
</organism>
<sequence>MLLRRGALGGECRTDAGFEQLLKGPVGSPALESAATAASTARHPGPWMRIHLAHDSTAPP</sequence>
<reference evidence="1" key="1">
    <citation type="submission" date="2013-09" db="EMBL/GenBank/DDBJ databases">
        <title>Complete nucleotide sequence of Streptomyces linear plasmid pFRL3.</title>
        <authorList>
            <person name="Chen Z."/>
            <person name="Fang P."/>
            <person name="Qin Z."/>
        </authorList>
    </citation>
    <scope>NUCLEOTIDE SEQUENCE</scope>
    <source>
        <plasmid evidence="1">pFRL3</plasmid>
    </source>
</reference>
<gene>
    <name evidence="1" type="ORF">pFRL3_259</name>
</gene>
<accession>V9Z6N3</accession>
<keyword evidence="1" id="KW-0614">Plasmid</keyword>
<dbReference type="EMBL" id="KF602048">
    <property type="protein sequence ID" value="AHE39036.1"/>
    <property type="molecule type" value="Genomic_DNA"/>
</dbReference>
<protein>
    <submittedName>
        <fullName evidence="1">Uncharacterized protein</fullName>
    </submittedName>
</protein>
<name>V9Z6N3_9ACTN</name>
<proteinExistence type="predicted"/>
<geneLocation type="plasmid" evidence="1">
    <name>pFRL3</name>
</geneLocation>
<evidence type="ECO:0000313" key="1">
    <source>
        <dbReference type="EMBL" id="AHE39036.1"/>
    </source>
</evidence>
<dbReference type="AlphaFoldDB" id="V9Z6N3"/>